<keyword evidence="17" id="KW-1185">Reference proteome</keyword>
<accession>A0A117I5L5</accession>
<dbReference type="GO" id="GO:0004674">
    <property type="term" value="F:protein serine/threonine kinase activity"/>
    <property type="evidence" value="ECO:0007669"/>
    <property type="project" value="UniProtKB-KW"/>
</dbReference>
<reference evidence="17" key="1">
    <citation type="journal article" date="2016" name="Genome Announc.">
        <title>Draft Genome Sequences of Five Rapidly Growing Mycobacterium Species, M. thermoresistibile, M. fortuitum subsp. acetamidolyticum, M. canariasense, M. brisbanense, and M. novocastrense.</title>
        <authorList>
            <person name="Katahira K."/>
            <person name="Ogura Y."/>
            <person name="Gotoh Y."/>
            <person name="Hayashi T."/>
        </authorList>
    </citation>
    <scope>NUCLEOTIDE SEQUENCE [LARGE SCALE GENOMIC DNA]</scope>
    <source>
        <strain evidence="17">JCM15654</strain>
    </source>
</reference>
<dbReference type="InterPro" id="IPR017441">
    <property type="entry name" value="Protein_kinase_ATP_BS"/>
</dbReference>
<keyword evidence="7 12" id="KW-0547">Nucleotide-binding</keyword>
<dbReference type="AlphaFoldDB" id="A0A117I5L5"/>
<evidence type="ECO:0000313" key="17">
    <source>
        <dbReference type="Proteomes" id="UP000069620"/>
    </source>
</evidence>
<evidence type="ECO:0000256" key="10">
    <source>
        <dbReference type="ARBA" id="ARBA00022989"/>
    </source>
</evidence>
<dbReference type="Proteomes" id="UP000069620">
    <property type="component" value="Unassembled WGS sequence"/>
</dbReference>
<evidence type="ECO:0000256" key="1">
    <source>
        <dbReference type="ARBA" id="ARBA00004162"/>
    </source>
</evidence>
<evidence type="ECO:0000256" key="4">
    <source>
        <dbReference type="ARBA" id="ARBA00022527"/>
    </source>
</evidence>
<dbReference type="EC" id="2.7.11.1" evidence="2"/>
<proteinExistence type="predicted"/>
<dbReference type="Pfam" id="PF00069">
    <property type="entry name" value="Pkinase"/>
    <property type="match status" value="1"/>
</dbReference>
<evidence type="ECO:0000256" key="13">
    <source>
        <dbReference type="SAM" id="MobiDB-lite"/>
    </source>
</evidence>
<dbReference type="PROSITE" id="PS00107">
    <property type="entry name" value="PROTEIN_KINASE_ATP"/>
    <property type="match status" value="1"/>
</dbReference>
<evidence type="ECO:0000256" key="3">
    <source>
        <dbReference type="ARBA" id="ARBA00022475"/>
    </source>
</evidence>
<dbReference type="PANTHER" id="PTHR43289">
    <property type="entry name" value="MITOGEN-ACTIVATED PROTEIN KINASE KINASE KINASE 20-RELATED"/>
    <property type="match status" value="1"/>
</dbReference>
<evidence type="ECO:0000256" key="5">
    <source>
        <dbReference type="ARBA" id="ARBA00022679"/>
    </source>
</evidence>
<dbReference type="InterPro" id="IPR008271">
    <property type="entry name" value="Ser/Thr_kinase_AS"/>
</dbReference>
<feature type="binding site" evidence="12">
    <location>
        <position position="44"/>
    </location>
    <ligand>
        <name>ATP</name>
        <dbReference type="ChEBI" id="CHEBI:30616"/>
    </ligand>
</feature>
<keyword evidence="3" id="KW-1003">Cell membrane</keyword>
<evidence type="ECO:0000256" key="8">
    <source>
        <dbReference type="ARBA" id="ARBA00022777"/>
    </source>
</evidence>
<dbReference type="SUPFAM" id="SSF56112">
    <property type="entry name" value="Protein kinase-like (PK-like)"/>
    <property type="match status" value="1"/>
</dbReference>
<reference evidence="17" key="2">
    <citation type="submission" date="2016-02" db="EMBL/GenBank/DDBJ databases">
        <title>Draft genome sequence of five rapidly growing Mycobacterium species.</title>
        <authorList>
            <person name="Katahira K."/>
            <person name="Gotou Y."/>
            <person name="Iida K."/>
            <person name="Ogura Y."/>
            <person name="Hayashi T."/>
        </authorList>
    </citation>
    <scope>NUCLEOTIDE SEQUENCE [LARGE SCALE GENOMIC DNA]</scope>
    <source>
        <strain evidence="17">JCM15654</strain>
    </source>
</reference>
<comment type="subcellular location">
    <subcellularLocation>
        <location evidence="1">Cell membrane</location>
        <topology evidence="1">Single-pass membrane protein</topology>
    </subcellularLocation>
</comment>
<organism evidence="16 17">
    <name type="scientific">Mycolicibacterium brisbanense</name>
    <dbReference type="NCBI Taxonomy" id="146020"/>
    <lineage>
        <taxon>Bacteria</taxon>
        <taxon>Bacillati</taxon>
        <taxon>Actinomycetota</taxon>
        <taxon>Actinomycetes</taxon>
        <taxon>Mycobacteriales</taxon>
        <taxon>Mycobacteriaceae</taxon>
        <taxon>Mycolicibacterium</taxon>
    </lineage>
</organism>
<dbReference type="SMART" id="SM00220">
    <property type="entry name" value="S_TKc"/>
    <property type="match status" value="1"/>
</dbReference>
<dbReference type="EMBL" id="BCSX01000024">
    <property type="protein sequence ID" value="GAS88700.1"/>
    <property type="molecule type" value="Genomic_DNA"/>
</dbReference>
<dbReference type="Gene3D" id="3.30.200.20">
    <property type="entry name" value="Phosphorylase Kinase, domain 1"/>
    <property type="match status" value="1"/>
</dbReference>
<feature type="domain" description="Protein kinase" evidence="15">
    <location>
        <begin position="15"/>
        <end position="274"/>
    </location>
</feature>
<keyword evidence="10 14" id="KW-1133">Transmembrane helix</keyword>
<feature type="transmembrane region" description="Helical" evidence="14">
    <location>
        <begin position="317"/>
        <end position="342"/>
    </location>
</feature>
<dbReference type="GO" id="GO:0005886">
    <property type="term" value="C:plasma membrane"/>
    <property type="evidence" value="ECO:0007669"/>
    <property type="project" value="UniProtKB-SubCell"/>
</dbReference>
<dbReference type="PANTHER" id="PTHR43289:SF6">
    <property type="entry name" value="SERINE_THREONINE-PROTEIN KINASE NEKL-3"/>
    <property type="match status" value="1"/>
</dbReference>
<evidence type="ECO:0000256" key="7">
    <source>
        <dbReference type="ARBA" id="ARBA00022741"/>
    </source>
</evidence>
<keyword evidence="6 14" id="KW-0812">Transmembrane</keyword>
<keyword evidence="8" id="KW-0418">Kinase</keyword>
<dbReference type="FunFam" id="3.30.200.20:FF:000348">
    <property type="entry name" value="Serine/threonine protein kinase"/>
    <property type="match status" value="1"/>
</dbReference>
<protein>
    <recommendedName>
        <fullName evidence="2">non-specific serine/threonine protein kinase</fullName>
        <ecNumber evidence="2">2.7.11.1</ecNumber>
    </recommendedName>
</protein>
<dbReference type="RefSeq" id="WP_062829240.1">
    <property type="nucleotide sequence ID" value="NZ_BCSX01000024.1"/>
</dbReference>
<dbReference type="OrthoDB" id="9762169at2"/>
<name>A0A117I5L5_9MYCO</name>
<sequence length="521" mass="55711">MVQKNSRVGSTFGKYKLTGLLGRGGMGEVYEAHDSEKDRTVALKILREEYAQDERFRARFLRESHAAADLQEPHIVPIHDWGEIDGNLYIDMRLVRGQTLQELVTAYPLDPHRAVGIIEQVAAALDAAHAQGLIHRDIKPQNIIVTDADFAYLLDFGIAQAQGDSSLTQAGMQIGSFGYMAPERFGETPCTPASDIYSLACVLYEALTGDSPFPANSYEQLITAHLAAPPPRASVVHAGIPTSLDAVIARGMAKEPDERYGSAGALARAARRALQTSPEEAIAASADTMLAPNTSPPLLTATPPVTPPAPGPRQQSLVPLAVIGLVSALLLGAVGLVIGLLVSKNSTPSVSSTPVGATTVAPPPTVTVAGPTVYKTAPTAKPPTPTYTPTAVRDPEVSSASQLRQIAESDYTVVSTQGADRWVPQLSSKRPGVVDEGVVWNNALTLEEHLRLRQWYGAKLLWSGDWSTFDSSNFWVTIAPFTFPSADGALAWCSEQGFDRDHCYAKLISKTHAVPGSTAFN</sequence>
<dbReference type="STRING" id="146020.RMCB_2796"/>
<dbReference type="GO" id="GO:0005524">
    <property type="term" value="F:ATP binding"/>
    <property type="evidence" value="ECO:0007669"/>
    <property type="project" value="UniProtKB-UniRule"/>
</dbReference>
<dbReference type="PROSITE" id="PS00108">
    <property type="entry name" value="PROTEIN_KINASE_ST"/>
    <property type="match status" value="1"/>
</dbReference>
<dbReference type="GO" id="GO:0080090">
    <property type="term" value="P:regulation of primary metabolic process"/>
    <property type="evidence" value="ECO:0007669"/>
    <property type="project" value="UniProtKB-ARBA"/>
</dbReference>
<dbReference type="Gene3D" id="1.10.510.10">
    <property type="entry name" value="Transferase(Phosphotransferase) domain 1"/>
    <property type="match status" value="1"/>
</dbReference>
<feature type="region of interest" description="Disordered" evidence="13">
    <location>
        <begin position="374"/>
        <end position="395"/>
    </location>
</feature>
<dbReference type="PROSITE" id="PS50011">
    <property type="entry name" value="PROTEIN_KINASE_DOM"/>
    <property type="match status" value="1"/>
</dbReference>
<evidence type="ECO:0000259" key="15">
    <source>
        <dbReference type="PROSITE" id="PS50011"/>
    </source>
</evidence>
<evidence type="ECO:0000256" key="9">
    <source>
        <dbReference type="ARBA" id="ARBA00022840"/>
    </source>
</evidence>
<evidence type="ECO:0000256" key="12">
    <source>
        <dbReference type="PROSITE-ProRule" id="PRU10141"/>
    </source>
</evidence>
<keyword evidence="5" id="KW-0808">Transferase</keyword>
<dbReference type="FunFam" id="1.10.510.10:FF:000021">
    <property type="entry name" value="Serine/threonine protein kinase"/>
    <property type="match status" value="1"/>
</dbReference>
<evidence type="ECO:0000256" key="2">
    <source>
        <dbReference type="ARBA" id="ARBA00012513"/>
    </source>
</evidence>
<evidence type="ECO:0000256" key="14">
    <source>
        <dbReference type="SAM" id="Phobius"/>
    </source>
</evidence>
<evidence type="ECO:0000313" key="16">
    <source>
        <dbReference type="EMBL" id="GAS88700.1"/>
    </source>
</evidence>
<evidence type="ECO:0000256" key="6">
    <source>
        <dbReference type="ARBA" id="ARBA00022692"/>
    </source>
</evidence>
<dbReference type="InterPro" id="IPR011009">
    <property type="entry name" value="Kinase-like_dom_sf"/>
</dbReference>
<evidence type="ECO:0000256" key="11">
    <source>
        <dbReference type="ARBA" id="ARBA00023136"/>
    </source>
</evidence>
<keyword evidence="11 14" id="KW-0472">Membrane</keyword>
<dbReference type="InterPro" id="IPR000719">
    <property type="entry name" value="Prot_kinase_dom"/>
</dbReference>
<gene>
    <name evidence="16" type="ORF">RMCB_2796</name>
</gene>
<keyword evidence="4" id="KW-0723">Serine/threonine-protein kinase</keyword>
<dbReference type="CDD" id="cd14014">
    <property type="entry name" value="STKc_PknB_like"/>
    <property type="match status" value="1"/>
</dbReference>
<comment type="caution">
    <text evidence="16">The sequence shown here is derived from an EMBL/GenBank/DDBJ whole genome shotgun (WGS) entry which is preliminary data.</text>
</comment>
<keyword evidence="9 12" id="KW-0067">ATP-binding</keyword>